<protein>
    <submittedName>
        <fullName evidence="3">Uncharacterized protein</fullName>
    </submittedName>
</protein>
<reference evidence="3 4" key="1">
    <citation type="journal article" date="2017" name="Curr. Biol.">
        <title>Genome architecture and evolution of a unichromosomal asexual nematode.</title>
        <authorList>
            <person name="Fradin H."/>
            <person name="Zegar C."/>
            <person name="Gutwein M."/>
            <person name="Lucas J."/>
            <person name="Kovtun M."/>
            <person name="Corcoran D."/>
            <person name="Baugh L.R."/>
            <person name="Kiontke K."/>
            <person name="Gunsalus K."/>
            <person name="Fitch D.H."/>
            <person name="Piano F."/>
        </authorList>
    </citation>
    <scope>NUCLEOTIDE SEQUENCE [LARGE SCALE GENOMIC DNA]</scope>
    <source>
        <strain evidence="3">PF1309</strain>
    </source>
</reference>
<dbReference type="Proteomes" id="UP000218231">
    <property type="component" value="Unassembled WGS sequence"/>
</dbReference>
<keyword evidence="2" id="KW-0472">Membrane</keyword>
<keyword evidence="2" id="KW-1133">Transmembrane helix</keyword>
<evidence type="ECO:0000313" key="3">
    <source>
        <dbReference type="EMBL" id="PAV61802.1"/>
    </source>
</evidence>
<sequence>MAVEPQDYETNDRNSTGEGRRNNDFDSTDSPASIRREPQIATIRMSESMAGSESPRSIRDYHKGKSGSLSGGGPQKVADSQQQTIMDKYKDYRRVVNEKMAEPEIRKYKSKLDARLGFCLLICLITIATILGIYGFMNLRIHDELVTYVNRTHQIAKELKLAMDANYPMHNETIVDENGRRWMTVEELEYDAYLLEKTHSTLWCLFWWNLGLALFLVPIVLLVHYKYVEGNGFKLVYRIIMGVCLLFLVAQFLYLIHPILWGAAKFPSMLDRLLMESNPRDEYQLVEFEHKYACEFAPHELLVEHRLAEPCIPKMKNSLMPTYTVFLLMFIDLFPFAFAIFTYAWSACMKNHKHVKKARNEANSVKKRVPLTMRQSNNSNGGLNRSTKLVM</sequence>
<feature type="transmembrane region" description="Helical" evidence="2">
    <location>
        <begin position="116"/>
        <end position="137"/>
    </location>
</feature>
<accession>A0A2A2JJS5</accession>
<feature type="transmembrane region" description="Helical" evidence="2">
    <location>
        <begin position="235"/>
        <end position="256"/>
    </location>
</feature>
<evidence type="ECO:0000256" key="2">
    <source>
        <dbReference type="SAM" id="Phobius"/>
    </source>
</evidence>
<dbReference type="OrthoDB" id="5834143at2759"/>
<keyword evidence="4" id="KW-1185">Reference proteome</keyword>
<proteinExistence type="predicted"/>
<evidence type="ECO:0000313" key="4">
    <source>
        <dbReference type="Proteomes" id="UP000218231"/>
    </source>
</evidence>
<gene>
    <name evidence="3" type="ORF">WR25_22412</name>
</gene>
<name>A0A2A2JJS5_9BILA</name>
<dbReference type="EMBL" id="LIAE01010398">
    <property type="protein sequence ID" value="PAV61802.1"/>
    <property type="molecule type" value="Genomic_DNA"/>
</dbReference>
<feature type="region of interest" description="Disordered" evidence="1">
    <location>
        <begin position="1"/>
        <end position="81"/>
    </location>
</feature>
<keyword evidence="2" id="KW-0812">Transmembrane</keyword>
<feature type="transmembrane region" description="Helical" evidence="2">
    <location>
        <begin position="205"/>
        <end position="223"/>
    </location>
</feature>
<evidence type="ECO:0000256" key="1">
    <source>
        <dbReference type="SAM" id="MobiDB-lite"/>
    </source>
</evidence>
<organism evidence="3 4">
    <name type="scientific">Diploscapter pachys</name>
    <dbReference type="NCBI Taxonomy" id="2018661"/>
    <lineage>
        <taxon>Eukaryota</taxon>
        <taxon>Metazoa</taxon>
        <taxon>Ecdysozoa</taxon>
        <taxon>Nematoda</taxon>
        <taxon>Chromadorea</taxon>
        <taxon>Rhabditida</taxon>
        <taxon>Rhabditina</taxon>
        <taxon>Rhabditomorpha</taxon>
        <taxon>Rhabditoidea</taxon>
        <taxon>Rhabditidae</taxon>
        <taxon>Diploscapter</taxon>
    </lineage>
</organism>
<comment type="caution">
    <text evidence="3">The sequence shown here is derived from an EMBL/GenBank/DDBJ whole genome shotgun (WGS) entry which is preliminary data.</text>
</comment>
<dbReference type="AlphaFoldDB" id="A0A2A2JJS5"/>
<feature type="transmembrane region" description="Helical" evidence="2">
    <location>
        <begin position="323"/>
        <end position="346"/>
    </location>
</feature>